<reference evidence="2 3" key="1">
    <citation type="submission" date="2019-04" db="EMBL/GenBank/DDBJ databases">
        <title>Phreatobacter aquaticus sp. nov.</title>
        <authorList>
            <person name="Choi A."/>
            <person name="Baek K."/>
        </authorList>
    </citation>
    <scope>NUCLEOTIDE SEQUENCE [LARGE SCALE GENOMIC DNA]</scope>
    <source>
        <strain evidence="2 3">NMCR1094</strain>
    </source>
</reference>
<dbReference type="GO" id="GO:0009228">
    <property type="term" value="P:thiamine biosynthetic process"/>
    <property type="evidence" value="ECO:0007669"/>
    <property type="project" value="UniProtKB-KW"/>
</dbReference>
<evidence type="ECO:0000313" key="2">
    <source>
        <dbReference type="EMBL" id="QCK86752.1"/>
    </source>
</evidence>
<evidence type="ECO:0000259" key="1">
    <source>
        <dbReference type="Pfam" id="PF02581"/>
    </source>
</evidence>
<name>A0A4D7QRN3_9HYPH</name>
<dbReference type="SUPFAM" id="SSF51391">
    <property type="entry name" value="Thiamin phosphate synthase"/>
    <property type="match status" value="1"/>
</dbReference>
<gene>
    <name evidence="2" type="ORF">E8L99_13795</name>
</gene>
<evidence type="ECO:0000313" key="3">
    <source>
        <dbReference type="Proteomes" id="UP000298588"/>
    </source>
</evidence>
<dbReference type="EMBL" id="CP039865">
    <property type="protein sequence ID" value="QCK86752.1"/>
    <property type="molecule type" value="Genomic_DNA"/>
</dbReference>
<dbReference type="OrthoDB" id="7159061at2"/>
<dbReference type="CDD" id="cd00564">
    <property type="entry name" value="TMP_TenI"/>
    <property type="match status" value="1"/>
</dbReference>
<dbReference type="AlphaFoldDB" id="A0A4D7QRN3"/>
<dbReference type="Pfam" id="PF02581">
    <property type="entry name" value="TMP-TENI"/>
    <property type="match status" value="1"/>
</dbReference>
<dbReference type="Proteomes" id="UP000298588">
    <property type="component" value="Chromosome"/>
</dbReference>
<dbReference type="KEGG" id="paqt:E8L99_13795"/>
<keyword evidence="3" id="KW-1185">Reference proteome</keyword>
<proteinExistence type="predicted"/>
<dbReference type="Gene3D" id="3.20.20.70">
    <property type="entry name" value="Aldolase class I"/>
    <property type="match status" value="1"/>
</dbReference>
<dbReference type="InterPro" id="IPR013785">
    <property type="entry name" value="Aldolase_TIM"/>
</dbReference>
<protein>
    <submittedName>
        <fullName evidence="2">Thiamine phosphate synthase</fullName>
    </submittedName>
</protein>
<feature type="domain" description="Thiamine phosphate synthase/TenI" evidence="1">
    <location>
        <begin position="15"/>
        <end position="199"/>
    </location>
</feature>
<sequence length="223" mass="23278">MSKTQPIAIPPTQLVLITPLIGEPEAFLATLDLALAAGPVAAVIARLEPVDERTAINRVKVLAKAVQARGAALMVDAPVDVVVRGGADGQHLSFDAERLDEAVGRLQPDRMVGVDGLKSRDDAMTCGERGADYVMFGDPIVSRHAEKNGVLPPFHAVVERVAWWAEVFEVPVVGYAPDIDGVATLAGVHADFVALGDAIWKDPEGPAKAVARAVAALAVGATA</sequence>
<organism evidence="2 3">
    <name type="scientific">Phreatobacter aquaticus</name>
    <dbReference type="NCBI Taxonomy" id="2570229"/>
    <lineage>
        <taxon>Bacteria</taxon>
        <taxon>Pseudomonadati</taxon>
        <taxon>Pseudomonadota</taxon>
        <taxon>Alphaproteobacteria</taxon>
        <taxon>Hyphomicrobiales</taxon>
        <taxon>Phreatobacteraceae</taxon>
        <taxon>Phreatobacter</taxon>
    </lineage>
</organism>
<dbReference type="InterPro" id="IPR022998">
    <property type="entry name" value="ThiamineP_synth_TenI"/>
</dbReference>
<dbReference type="InterPro" id="IPR036206">
    <property type="entry name" value="ThiamineP_synth_sf"/>
</dbReference>
<dbReference type="RefSeq" id="WP_137100083.1">
    <property type="nucleotide sequence ID" value="NZ_CP039865.1"/>
</dbReference>
<accession>A0A4D7QRN3</accession>